<protein>
    <submittedName>
        <fullName evidence="1">Uncharacterized protein</fullName>
    </submittedName>
</protein>
<proteinExistence type="predicted"/>
<dbReference type="RefSeq" id="WP_227734015.1">
    <property type="nucleotide sequence ID" value="NZ_JAJEPV010000075.1"/>
</dbReference>
<name>A0AAE3A1L6_9FIRM</name>
<dbReference type="AlphaFoldDB" id="A0AAE3A1L6"/>
<gene>
    <name evidence="1" type="ORF">LKD75_17395</name>
</gene>
<dbReference type="Proteomes" id="UP001197795">
    <property type="component" value="Unassembled WGS sequence"/>
</dbReference>
<accession>A0AAE3A1L6</accession>
<evidence type="ECO:0000313" key="2">
    <source>
        <dbReference type="Proteomes" id="UP001197795"/>
    </source>
</evidence>
<reference evidence="1 2" key="1">
    <citation type="submission" date="2021-10" db="EMBL/GenBank/DDBJ databases">
        <title>Anaerobic single-cell dispensing facilitates the cultivation of human gut bacteria.</title>
        <authorList>
            <person name="Afrizal A."/>
        </authorList>
    </citation>
    <scope>NUCLEOTIDE SEQUENCE [LARGE SCALE GENOMIC DNA]</scope>
    <source>
        <strain evidence="1 2">CLA-AA-H273</strain>
    </source>
</reference>
<organism evidence="1 2">
    <name type="scientific">Waltera acetigignens</name>
    <dbReference type="NCBI Taxonomy" id="2981769"/>
    <lineage>
        <taxon>Bacteria</taxon>
        <taxon>Bacillati</taxon>
        <taxon>Bacillota</taxon>
        <taxon>Clostridia</taxon>
        <taxon>Lachnospirales</taxon>
        <taxon>Lachnospiraceae</taxon>
        <taxon>Waltera</taxon>
    </lineage>
</organism>
<evidence type="ECO:0000313" key="1">
    <source>
        <dbReference type="EMBL" id="MCC2121332.1"/>
    </source>
</evidence>
<comment type="caution">
    <text evidence="1">The sequence shown here is derived from an EMBL/GenBank/DDBJ whole genome shotgun (WGS) entry which is preliminary data.</text>
</comment>
<sequence>MNIRFSGQYSMARVTAKQFNYINSHKGMQSNLLQGGSRKNLLNYLVNVSGERLTFYNQNRSSSNTLLDAINFFDEAVSADTSFNGYFYFGSDGGGQAIPQSAVPRINVNSLSALAAKGNKLCLTSSSYYSYTAIDGNAYACAFNGKTISRAFSESVLGNDRDNVSPECRGNTATTMSVISSLAKGSVGGLHMLGRETVKNVLANVGITPGKFRVSVDGQEKVYYMADDGEIYTEKRALDRIDMYNKNTWLNNQSVGDKIMVFGREYPIGEDGHIHVPTEDFWTSGRCNYGKAI</sequence>
<dbReference type="EMBL" id="JAJEPV010000075">
    <property type="protein sequence ID" value="MCC2121332.1"/>
    <property type="molecule type" value="Genomic_DNA"/>
</dbReference>
<keyword evidence="2" id="KW-1185">Reference proteome</keyword>